<comment type="subcellular location">
    <subcellularLocation>
        <location evidence="1">Membrane</location>
        <topology evidence="1">Multi-pass membrane protein</topology>
    </subcellularLocation>
</comment>
<dbReference type="SUPFAM" id="SSF158442">
    <property type="entry name" value="DsbB-like"/>
    <property type="match status" value="1"/>
</dbReference>
<dbReference type="Pfam" id="PF02600">
    <property type="entry name" value="DsbB"/>
    <property type="match status" value="1"/>
</dbReference>
<keyword evidence="3 5" id="KW-1133">Transmembrane helix</keyword>
<dbReference type="RefSeq" id="WP_150044413.1">
    <property type="nucleotide sequence ID" value="NZ_OW485601.1"/>
</dbReference>
<dbReference type="EMBL" id="VWPK01000061">
    <property type="protein sequence ID" value="KAA5609036.1"/>
    <property type="molecule type" value="Genomic_DNA"/>
</dbReference>
<evidence type="ECO:0000256" key="3">
    <source>
        <dbReference type="ARBA" id="ARBA00022989"/>
    </source>
</evidence>
<accession>A0A5M6IL89</accession>
<proteinExistence type="predicted"/>
<dbReference type="AlphaFoldDB" id="A0A5M6IL89"/>
<dbReference type="InterPro" id="IPR023380">
    <property type="entry name" value="DsbB-like_sf"/>
</dbReference>
<protein>
    <submittedName>
        <fullName evidence="6">Disulfide bond formation protein B</fullName>
    </submittedName>
</protein>
<dbReference type="OrthoDB" id="9808637at2"/>
<sequence>MTLTIPPLRAALALSALVAAVALGVAFAAEIFAGLVPCALCLLERWPYRIALGIGLIGVLLPPRWARAALALLGVVVFAGALIAAVHLGVEARWWPSPLPECAAPRLTHGSIADQLAALPERPAKPCDEPTYLIPGLPLSTAALNLIVALAFSGGIATFLLRSRRSAA</sequence>
<feature type="transmembrane region" description="Helical" evidence="5">
    <location>
        <begin position="46"/>
        <end position="62"/>
    </location>
</feature>
<dbReference type="GO" id="GO:0015035">
    <property type="term" value="F:protein-disulfide reductase activity"/>
    <property type="evidence" value="ECO:0007669"/>
    <property type="project" value="InterPro"/>
</dbReference>
<keyword evidence="4 5" id="KW-0472">Membrane</keyword>
<comment type="caution">
    <text evidence="6">The sequence shown here is derived from an EMBL/GenBank/DDBJ whole genome shotgun (WGS) entry which is preliminary data.</text>
</comment>
<evidence type="ECO:0000256" key="5">
    <source>
        <dbReference type="SAM" id="Phobius"/>
    </source>
</evidence>
<evidence type="ECO:0000313" key="6">
    <source>
        <dbReference type="EMBL" id="KAA5609036.1"/>
    </source>
</evidence>
<organism evidence="6 7">
    <name type="scientific">Rhodovastum atsumiense</name>
    <dbReference type="NCBI Taxonomy" id="504468"/>
    <lineage>
        <taxon>Bacteria</taxon>
        <taxon>Pseudomonadati</taxon>
        <taxon>Pseudomonadota</taxon>
        <taxon>Alphaproteobacteria</taxon>
        <taxon>Acetobacterales</taxon>
        <taxon>Acetobacteraceae</taxon>
        <taxon>Rhodovastum</taxon>
    </lineage>
</organism>
<gene>
    <name evidence="6" type="ORF">F1189_26150</name>
</gene>
<feature type="transmembrane region" description="Helical" evidence="5">
    <location>
        <begin position="142"/>
        <end position="161"/>
    </location>
</feature>
<dbReference type="GO" id="GO:0016020">
    <property type="term" value="C:membrane"/>
    <property type="evidence" value="ECO:0007669"/>
    <property type="project" value="UniProtKB-SubCell"/>
</dbReference>
<dbReference type="Gene3D" id="1.20.1550.10">
    <property type="entry name" value="DsbB-like"/>
    <property type="match status" value="1"/>
</dbReference>
<evidence type="ECO:0000313" key="7">
    <source>
        <dbReference type="Proteomes" id="UP000325255"/>
    </source>
</evidence>
<dbReference type="Proteomes" id="UP000325255">
    <property type="component" value="Unassembled WGS sequence"/>
</dbReference>
<feature type="transmembrane region" description="Helical" evidence="5">
    <location>
        <begin position="69"/>
        <end position="90"/>
    </location>
</feature>
<keyword evidence="2 5" id="KW-0812">Transmembrane</keyword>
<reference evidence="6 7" key="1">
    <citation type="submission" date="2019-09" db="EMBL/GenBank/DDBJ databases">
        <title>Genome sequence of Rhodovastum atsumiense, a diverse member of the Acetobacteraceae family of non-sulfur purple photosynthetic bacteria.</title>
        <authorList>
            <person name="Meyer T."/>
            <person name="Kyndt J."/>
        </authorList>
    </citation>
    <scope>NUCLEOTIDE SEQUENCE [LARGE SCALE GENOMIC DNA]</scope>
    <source>
        <strain evidence="6 7">DSM 21279</strain>
    </source>
</reference>
<evidence type="ECO:0000256" key="4">
    <source>
        <dbReference type="ARBA" id="ARBA00023136"/>
    </source>
</evidence>
<evidence type="ECO:0000256" key="1">
    <source>
        <dbReference type="ARBA" id="ARBA00004141"/>
    </source>
</evidence>
<dbReference type="InterPro" id="IPR003752">
    <property type="entry name" value="DiS_bond_form_DsbB/BdbC"/>
</dbReference>
<keyword evidence="7" id="KW-1185">Reference proteome</keyword>
<evidence type="ECO:0000256" key="2">
    <source>
        <dbReference type="ARBA" id="ARBA00022692"/>
    </source>
</evidence>
<dbReference type="GO" id="GO:0006457">
    <property type="term" value="P:protein folding"/>
    <property type="evidence" value="ECO:0007669"/>
    <property type="project" value="InterPro"/>
</dbReference>
<name>A0A5M6IL89_9PROT</name>